<feature type="compositionally biased region" description="Polar residues" evidence="1">
    <location>
        <begin position="443"/>
        <end position="457"/>
    </location>
</feature>
<protein>
    <submittedName>
        <fullName evidence="2">Uncharacterized protein</fullName>
    </submittedName>
</protein>
<feature type="compositionally biased region" description="Low complexity" evidence="1">
    <location>
        <begin position="192"/>
        <end position="248"/>
    </location>
</feature>
<dbReference type="InParanoid" id="A0A067PZX1"/>
<feature type="compositionally biased region" description="Polar residues" evidence="1">
    <location>
        <begin position="361"/>
        <end position="377"/>
    </location>
</feature>
<feature type="compositionally biased region" description="Polar residues" evidence="1">
    <location>
        <begin position="106"/>
        <end position="115"/>
    </location>
</feature>
<feature type="compositionally biased region" description="Polar residues" evidence="1">
    <location>
        <begin position="170"/>
        <end position="191"/>
    </location>
</feature>
<feature type="compositionally biased region" description="Polar residues" evidence="1">
    <location>
        <begin position="530"/>
        <end position="541"/>
    </location>
</feature>
<reference evidence="3" key="1">
    <citation type="journal article" date="2014" name="Proc. Natl. Acad. Sci. U.S.A.">
        <title>Extensive sampling of basidiomycete genomes demonstrates inadequacy of the white-rot/brown-rot paradigm for wood decay fungi.</title>
        <authorList>
            <person name="Riley R."/>
            <person name="Salamov A.A."/>
            <person name="Brown D.W."/>
            <person name="Nagy L.G."/>
            <person name="Floudas D."/>
            <person name="Held B.W."/>
            <person name="Levasseur A."/>
            <person name="Lombard V."/>
            <person name="Morin E."/>
            <person name="Otillar R."/>
            <person name="Lindquist E.A."/>
            <person name="Sun H."/>
            <person name="LaButti K.M."/>
            <person name="Schmutz J."/>
            <person name="Jabbour D."/>
            <person name="Luo H."/>
            <person name="Baker S.E."/>
            <person name="Pisabarro A.G."/>
            <person name="Walton J.D."/>
            <person name="Blanchette R.A."/>
            <person name="Henrissat B."/>
            <person name="Martin F."/>
            <person name="Cullen D."/>
            <person name="Hibbett D.S."/>
            <person name="Grigoriev I.V."/>
        </authorList>
    </citation>
    <scope>NUCLEOTIDE SEQUENCE [LARGE SCALE GENOMIC DNA]</scope>
    <source>
        <strain evidence="3">MUCL 33604</strain>
    </source>
</reference>
<dbReference type="OrthoDB" id="3255291at2759"/>
<feature type="compositionally biased region" description="Polar residues" evidence="1">
    <location>
        <begin position="318"/>
        <end position="328"/>
    </location>
</feature>
<feature type="compositionally biased region" description="Basic and acidic residues" evidence="1">
    <location>
        <begin position="307"/>
        <end position="317"/>
    </location>
</feature>
<proteinExistence type="predicted"/>
<feature type="region of interest" description="Disordered" evidence="1">
    <location>
        <begin position="142"/>
        <end position="550"/>
    </location>
</feature>
<dbReference type="EMBL" id="KL197714">
    <property type="protein sequence ID" value="KDQ60274.1"/>
    <property type="molecule type" value="Genomic_DNA"/>
</dbReference>
<feature type="compositionally biased region" description="Basic and acidic residues" evidence="1">
    <location>
        <begin position="346"/>
        <end position="359"/>
    </location>
</feature>
<feature type="compositionally biased region" description="Polar residues" evidence="1">
    <location>
        <begin position="385"/>
        <end position="401"/>
    </location>
</feature>
<evidence type="ECO:0000256" key="1">
    <source>
        <dbReference type="SAM" id="MobiDB-lite"/>
    </source>
</evidence>
<feature type="compositionally biased region" description="Low complexity" evidence="1">
    <location>
        <begin position="408"/>
        <end position="432"/>
    </location>
</feature>
<feature type="compositionally biased region" description="Polar residues" evidence="1">
    <location>
        <begin position="261"/>
        <end position="277"/>
    </location>
</feature>
<feature type="compositionally biased region" description="Low complexity" evidence="1">
    <location>
        <begin position="290"/>
        <end position="306"/>
    </location>
</feature>
<gene>
    <name evidence="2" type="ORF">JAAARDRAFT_191673</name>
</gene>
<evidence type="ECO:0000313" key="3">
    <source>
        <dbReference type="Proteomes" id="UP000027265"/>
    </source>
</evidence>
<dbReference type="STRING" id="933084.A0A067PZX1"/>
<sequence>MSYITHPQYQMLATRPPPMGWVGAWPPPVGWGPLPPGFPGPPPAPTGVPVNPNQWAQGQWVFNPAFRALAYPGLGQPGVPPNYPVQLLSQWAAPWQSWGVPQNQVPAGANANYNPNKRVPRPPDPSYWETKLTDNGLGLENMHIRADDPAPTTDLHVPETPWTWAPQGLPDNNDQGRRASSSRDTAQDQRVSQGQGRPQDQSRQSSSSYPQQSSQQQSSSRQSSSSYPQPSSYPQQPSSSYPQSGSGSFPPPTSFPQPSSYDSQRPSPNRASRSGEPSPTDPGRRQVYEYPTYRSSSSRSPEPNSRYQDRDRRHHTDPSPQSRDSLGASSHHHRTSTQPRTPTRSSSREPETFTAKRELQPTFSPNIIRTPGHTRNASLDGDGNRTPTRNGVSSSYQSNSLGPIAEASSSSQYYQSRQAAPLRAAATVPADAFIPPPMVGSYPSRTTNPNPITNSSRYTDEPDSMLSPLAVTIPPQGPPQARPLARHHSEPPTDYRTTQEAPVAQRRSDRSTPHPRGNPFPQPPVDRSHQSVYGSMPTPSAQRPAVSPRRRLRKGFWNRRGDHLTHDGFIVYAPPERANPSELSDYPSTLDGYRNHKGEFMRYDPARQELPESMTLRGEPPRIPYASFIEYVMGV</sequence>
<accession>A0A067PZX1</accession>
<organism evidence="2 3">
    <name type="scientific">Jaapia argillacea MUCL 33604</name>
    <dbReference type="NCBI Taxonomy" id="933084"/>
    <lineage>
        <taxon>Eukaryota</taxon>
        <taxon>Fungi</taxon>
        <taxon>Dikarya</taxon>
        <taxon>Basidiomycota</taxon>
        <taxon>Agaricomycotina</taxon>
        <taxon>Agaricomycetes</taxon>
        <taxon>Agaricomycetidae</taxon>
        <taxon>Jaapiales</taxon>
        <taxon>Jaapiaceae</taxon>
        <taxon>Jaapia</taxon>
    </lineage>
</organism>
<dbReference type="Proteomes" id="UP000027265">
    <property type="component" value="Unassembled WGS sequence"/>
</dbReference>
<dbReference type="AlphaFoldDB" id="A0A067PZX1"/>
<feature type="compositionally biased region" description="Low complexity" evidence="1">
    <location>
        <begin position="336"/>
        <end position="345"/>
    </location>
</feature>
<name>A0A067PZX1_9AGAM</name>
<evidence type="ECO:0000313" key="2">
    <source>
        <dbReference type="EMBL" id="KDQ60274.1"/>
    </source>
</evidence>
<feature type="region of interest" description="Disordered" evidence="1">
    <location>
        <begin position="106"/>
        <end position="127"/>
    </location>
</feature>
<keyword evidence="3" id="KW-1185">Reference proteome</keyword>
<dbReference type="HOGENOM" id="CLU_395959_0_0_1"/>